<evidence type="ECO:0000256" key="1">
    <source>
        <dbReference type="RuleBase" id="RU003651"/>
    </source>
</evidence>
<keyword evidence="1" id="KW-0547">Nucleotide-binding</keyword>
<protein>
    <recommendedName>
        <fullName evidence="2">AAA+ ATPase domain-containing protein</fullName>
    </recommendedName>
</protein>
<evidence type="ECO:0000259" key="2">
    <source>
        <dbReference type="SMART" id="SM00382"/>
    </source>
</evidence>
<dbReference type="SUPFAM" id="SSF52540">
    <property type="entry name" value="P-loop containing nucleoside triphosphate hydrolases"/>
    <property type="match status" value="1"/>
</dbReference>
<dbReference type="AlphaFoldDB" id="A0AAD5SI16"/>
<dbReference type="Proteomes" id="UP001212841">
    <property type="component" value="Unassembled WGS sequence"/>
</dbReference>
<sequence>MLNRNAKTGHFDEFFHVTLSQPYPVIAYHAHRAIRQITHRYVLQTEDQLFDLPRFAAAGKCTLRPRSDLHAQSRHTWKPKQTGNRHDFRRYEDMFQTGASSLDVGTGNVQESLSEQVLAGWYSGEWDGKQFEAVFAFVIAVQKFCAEMKNVVWVFERGGWQPSAELYQDIKGWTFDNLILSTDKIQGVKDDLALFFQSEQLYREYGLTWKRGFLLCGPPGNGKTHLLKALINHFTTTHPTISTLYVKSFRTAHQTPDEYAISSVFQRARDRPCLLIFEDLDTLITPQNRAFFLNEMDGFGTNSGVVVLATTNHPDKLDESVRDRPSRFDRRIEFGVPGEEERLEYVKKWNVNAKRKEMVVGDDVLTALCGPLTDGFSFAYMKELMISSSVRVLDVVRTEQKLESGAQRWMDSVVIEQAEMMQQYIRKNKESNDAT</sequence>
<evidence type="ECO:0000313" key="3">
    <source>
        <dbReference type="EMBL" id="KAJ3054856.1"/>
    </source>
</evidence>
<dbReference type="PROSITE" id="PS00674">
    <property type="entry name" value="AAA"/>
    <property type="match status" value="1"/>
</dbReference>
<gene>
    <name evidence="3" type="ORF">HK097_000612</name>
</gene>
<dbReference type="GO" id="GO:0005524">
    <property type="term" value="F:ATP binding"/>
    <property type="evidence" value="ECO:0007669"/>
    <property type="project" value="UniProtKB-KW"/>
</dbReference>
<dbReference type="InterPro" id="IPR050168">
    <property type="entry name" value="AAA_ATPase_domain"/>
</dbReference>
<feature type="domain" description="AAA+ ATPase" evidence="2">
    <location>
        <begin position="209"/>
        <end position="338"/>
    </location>
</feature>
<dbReference type="SMART" id="SM00382">
    <property type="entry name" value="AAA"/>
    <property type="match status" value="1"/>
</dbReference>
<organism evidence="3 4">
    <name type="scientific">Rhizophlyctis rosea</name>
    <dbReference type="NCBI Taxonomy" id="64517"/>
    <lineage>
        <taxon>Eukaryota</taxon>
        <taxon>Fungi</taxon>
        <taxon>Fungi incertae sedis</taxon>
        <taxon>Chytridiomycota</taxon>
        <taxon>Chytridiomycota incertae sedis</taxon>
        <taxon>Chytridiomycetes</taxon>
        <taxon>Rhizophlyctidales</taxon>
        <taxon>Rhizophlyctidaceae</taxon>
        <taxon>Rhizophlyctis</taxon>
    </lineage>
</organism>
<dbReference type="PANTHER" id="PTHR23077:SF132">
    <property type="entry name" value="ATP-DEPENDENT ZN PROTEASE"/>
    <property type="match status" value="1"/>
</dbReference>
<dbReference type="InterPro" id="IPR003960">
    <property type="entry name" value="ATPase_AAA_CS"/>
</dbReference>
<dbReference type="InterPro" id="IPR003959">
    <property type="entry name" value="ATPase_AAA_core"/>
</dbReference>
<keyword evidence="1" id="KW-0067">ATP-binding</keyword>
<dbReference type="EMBL" id="JADGJD010000111">
    <property type="protein sequence ID" value="KAJ3054856.1"/>
    <property type="molecule type" value="Genomic_DNA"/>
</dbReference>
<proteinExistence type="inferred from homology"/>
<reference evidence="3" key="1">
    <citation type="submission" date="2020-05" db="EMBL/GenBank/DDBJ databases">
        <title>Phylogenomic resolution of chytrid fungi.</title>
        <authorList>
            <person name="Stajich J.E."/>
            <person name="Amses K."/>
            <person name="Simmons R."/>
            <person name="Seto K."/>
            <person name="Myers J."/>
            <person name="Bonds A."/>
            <person name="Quandt C.A."/>
            <person name="Barry K."/>
            <person name="Liu P."/>
            <person name="Grigoriev I."/>
            <person name="Longcore J.E."/>
            <person name="James T.Y."/>
        </authorList>
    </citation>
    <scope>NUCLEOTIDE SEQUENCE</scope>
    <source>
        <strain evidence="3">JEL0318</strain>
    </source>
</reference>
<evidence type="ECO:0000313" key="4">
    <source>
        <dbReference type="Proteomes" id="UP001212841"/>
    </source>
</evidence>
<dbReference type="PANTHER" id="PTHR23077">
    <property type="entry name" value="AAA-FAMILY ATPASE"/>
    <property type="match status" value="1"/>
</dbReference>
<keyword evidence="4" id="KW-1185">Reference proteome</keyword>
<dbReference type="GO" id="GO:0003723">
    <property type="term" value="F:RNA binding"/>
    <property type="evidence" value="ECO:0007669"/>
    <property type="project" value="TreeGrafter"/>
</dbReference>
<dbReference type="Pfam" id="PF00004">
    <property type="entry name" value="AAA"/>
    <property type="match status" value="1"/>
</dbReference>
<comment type="similarity">
    <text evidence="1">Belongs to the AAA ATPase family.</text>
</comment>
<dbReference type="InterPro" id="IPR003593">
    <property type="entry name" value="AAA+_ATPase"/>
</dbReference>
<dbReference type="GO" id="GO:0005634">
    <property type="term" value="C:nucleus"/>
    <property type="evidence" value="ECO:0007669"/>
    <property type="project" value="TreeGrafter"/>
</dbReference>
<dbReference type="InterPro" id="IPR027417">
    <property type="entry name" value="P-loop_NTPase"/>
</dbReference>
<dbReference type="GO" id="GO:0016887">
    <property type="term" value="F:ATP hydrolysis activity"/>
    <property type="evidence" value="ECO:0007669"/>
    <property type="project" value="InterPro"/>
</dbReference>
<accession>A0AAD5SI16</accession>
<dbReference type="GO" id="GO:1990275">
    <property type="term" value="F:preribosome binding"/>
    <property type="evidence" value="ECO:0007669"/>
    <property type="project" value="TreeGrafter"/>
</dbReference>
<name>A0AAD5SI16_9FUNG</name>
<dbReference type="GO" id="GO:0042254">
    <property type="term" value="P:ribosome biogenesis"/>
    <property type="evidence" value="ECO:0007669"/>
    <property type="project" value="TreeGrafter"/>
</dbReference>
<comment type="caution">
    <text evidence="3">The sequence shown here is derived from an EMBL/GenBank/DDBJ whole genome shotgun (WGS) entry which is preliminary data.</text>
</comment>
<dbReference type="Gene3D" id="3.40.50.300">
    <property type="entry name" value="P-loop containing nucleotide triphosphate hydrolases"/>
    <property type="match status" value="1"/>
</dbReference>